<feature type="compositionally biased region" description="Basic and acidic residues" evidence="6">
    <location>
        <begin position="459"/>
        <end position="476"/>
    </location>
</feature>
<dbReference type="OrthoDB" id="9762169at2"/>
<proteinExistence type="predicted"/>
<accession>A0A4R5B6B0</accession>
<feature type="domain" description="Protein kinase" evidence="8">
    <location>
        <begin position="15"/>
        <end position="264"/>
    </location>
</feature>
<evidence type="ECO:0000256" key="7">
    <source>
        <dbReference type="SAM" id="Phobius"/>
    </source>
</evidence>
<sequence>MEPLRPEDPSQIGGYPVIARLGAGGMGQVYLGLTGAGRHIALKVIREDFEGPQALARFRREVQTVERVRSRFAAAMVGAGLDAPPYWLATEYVPGPTLRQAVAEHGPLPPETCLRLLAALAQGLLELHRQGVQHRDLKPGNVILAPDGPRLIDFGIARGEDQTQITQTGAWNGTPGFVAPEVVREQQPVPASDMFSLAGTIAYAATGRPPFGGGRIEAIIHRTLGGDIDLAGADPRVAELVGLCAAKDPADRITPERLLQMAAVPGVLADDPAYRTLVGVARPVPASVADAVATGLVTTDRARTIGRPRGAIIAAAAGVAAVVLAGALAARFAFDGNGRGAEAAGPARGSGVTKTGGPSPAGSSPASRTPDASGRPPDEILVKQPTDDFNNMRWTKANSSCLPAVRPEDSRLAYDMQTGAPREPVTGRTAELTMRFKFVRKTGYYVAAEVRPPCGDPGQLRHRDRAQQADASPVER</sequence>
<evidence type="ECO:0000256" key="5">
    <source>
        <dbReference type="PROSITE-ProRule" id="PRU10141"/>
    </source>
</evidence>
<evidence type="ECO:0000259" key="8">
    <source>
        <dbReference type="PROSITE" id="PS50011"/>
    </source>
</evidence>
<evidence type="ECO:0000256" key="6">
    <source>
        <dbReference type="SAM" id="MobiDB-lite"/>
    </source>
</evidence>
<dbReference type="PANTHER" id="PTHR43289">
    <property type="entry name" value="MITOGEN-ACTIVATED PROTEIN KINASE KINASE KINASE 20-RELATED"/>
    <property type="match status" value="1"/>
</dbReference>
<dbReference type="InterPro" id="IPR000719">
    <property type="entry name" value="Prot_kinase_dom"/>
</dbReference>
<gene>
    <name evidence="9" type="ORF">E1298_24250</name>
</gene>
<dbReference type="GO" id="GO:0004674">
    <property type="term" value="F:protein serine/threonine kinase activity"/>
    <property type="evidence" value="ECO:0007669"/>
    <property type="project" value="UniProtKB-KW"/>
</dbReference>
<keyword evidence="9" id="KW-0723">Serine/threonine-protein kinase</keyword>
<feature type="region of interest" description="Disordered" evidence="6">
    <location>
        <begin position="340"/>
        <end position="392"/>
    </location>
</feature>
<dbReference type="SUPFAM" id="SSF56112">
    <property type="entry name" value="Protein kinase-like (PK-like)"/>
    <property type="match status" value="1"/>
</dbReference>
<keyword evidence="2 5" id="KW-0547">Nucleotide-binding</keyword>
<evidence type="ECO:0000256" key="1">
    <source>
        <dbReference type="ARBA" id="ARBA00022679"/>
    </source>
</evidence>
<evidence type="ECO:0000256" key="3">
    <source>
        <dbReference type="ARBA" id="ARBA00022777"/>
    </source>
</evidence>
<evidence type="ECO:0000256" key="2">
    <source>
        <dbReference type="ARBA" id="ARBA00022741"/>
    </source>
</evidence>
<reference evidence="9 10" key="1">
    <citation type="submission" date="2019-03" db="EMBL/GenBank/DDBJ databases">
        <title>Draft genome sequences of novel Actinobacteria.</title>
        <authorList>
            <person name="Sahin N."/>
            <person name="Ay H."/>
            <person name="Saygin H."/>
        </authorList>
    </citation>
    <scope>NUCLEOTIDE SEQUENCE [LARGE SCALE GENOMIC DNA]</scope>
    <source>
        <strain evidence="9 10">H3C3</strain>
    </source>
</reference>
<keyword evidence="7" id="KW-0812">Transmembrane</keyword>
<keyword evidence="7" id="KW-1133">Transmembrane helix</keyword>
<dbReference type="InterPro" id="IPR011009">
    <property type="entry name" value="Kinase-like_dom_sf"/>
</dbReference>
<dbReference type="InterPro" id="IPR017441">
    <property type="entry name" value="Protein_kinase_ATP_BS"/>
</dbReference>
<organism evidence="9 10">
    <name type="scientific">Actinomadura rubrisoli</name>
    <dbReference type="NCBI Taxonomy" id="2530368"/>
    <lineage>
        <taxon>Bacteria</taxon>
        <taxon>Bacillati</taxon>
        <taxon>Actinomycetota</taxon>
        <taxon>Actinomycetes</taxon>
        <taxon>Streptosporangiales</taxon>
        <taxon>Thermomonosporaceae</taxon>
        <taxon>Actinomadura</taxon>
    </lineage>
</organism>
<dbReference type="Pfam" id="PF00069">
    <property type="entry name" value="Pkinase"/>
    <property type="match status" value="1"/>
</dbReference>
<keyword evidence="10" id="KW-1185">Reference proteome</keyword>
<dbReference type="PROSITE" id="PS00107">
    <property type="entry name" value="PROTEIN_KINASE_ATP"/>
    <property type="match status" value="1"/>
</dbReference>
<dbReference type="PANTHER" id="PTHR43289:SF34">
    <property type="entry name" value="SERINE_THREONINE-PROTEIN KINASE YBDM-RELATED"/>
    <property type="match status" value="1"/>
</dbReference>
<keyword evidence="4 5" id="KW-0067">ATP-binding</keyword>
<dbReference type="RefSeq" id="WP_131897022.1">
    <property type="nucleotide sequence ID" value="NZ_SMKU01000138.1"/>
</dbReference>
<evidence type="ECO:0000256" key="4">
    <source>
        <dbReference type="ARBA" id="ARBA00022840"/>
    </source>
</evidence>
<keyword evidence="3 9" id="KW-0418">Kinase</keyword>
<dbReference type="EMBL" id="SMKU01000138">
    <property type="protein sequence ID" value="TDD81391.1"/>
    <property type="molecule type" value="Genomic_DNA"/>
</dbReference>
<feature type="compositionally biased region" description="Low complexity" evidence="6">
    <location>
        <begin position="340"/>
        <end position="367"/>
    </location>
</feature>
<comment type="caution">
    <text evidence="9">The sequence shown here is derived from an EMBL/GenBank/DDBJ whole genome shotgun (WGS) entry which is preliminary data.</text>
</comment>
<dbReference type="CDD" id="cd14014">
    <property type="entry name" value="STKc_PknB_like"/>
    <property type="match status" value="1"/>
</dbReference>
<feature type="transmembrane region" description="Helical" evidence="7">
    <location>
        <begin position="311"/>
        <end position="334"/>
    </location>
</feature>
<keyword evidence="7" id="KW-0472">Membrane</keyword>
<dbReference type="Proteomes" id="UP000294513">
    <property type="component" value="Unassembled WGS sequence"/>
</dbReference>
<dbReference type="PROSITE" id="PS50011">
    <property type="entry name" value="PROTEIN_KINASE_DOM"/>
    <property type="match status" value="1"/>
</dbReference>
<evidence type="ECO:0000313" key="9">
    <source>
        <dbReference type="EMBL" id="TDD81391.1"/>
    </source>
</evidence>
<feature type="binding site" evidence="5">
    <location>
        <position position="43"/>
    </location>
    <ligand>
        <name>ATP</name>
        <dbReference type="ChEBI" id="CHEBI:30616"/>
    </ligand>
</feature>
<evidence type="ECO:0000313" key="10">
    <source>
        <dbReference type="Proteomes" id="UP000294513"/>
    </source>
</evidence>
<dbReference type="Gene3D" id="3.30.200.20">
    <property type="entry name" value="Phosphorylase Kinase, domain 1"/>
    <property type="match status" value="1"/>
</dbReference>
<name>A0A4R5B6B0_9ACTN</name>
<dbReference type="GO" id="GO:0005524">
    <property type="term" value="F:ATP binding"/>
    <property type="evidence" value="ECO:0007669"/>
    <property type="project" value="UniProtKB-UniRule"/>
</dbReference>
<dbReference type="AlphaFoldDB" id="A0A4R5B6B0"/>
<dbReference type="Gene3D" id="1.10.510.10">
    <property type="entry name" value="Transferase(Phosphotransferase) domain 1"/>
    <property type="match status" value="1"/>
</dbReference>
<feature type="region of interest" description="Disordered" evidence="6">
    <location>
        <begin position="450"/>
        <end position="476"/>
    </location>
</feature>
<dbReference type="SMART" id="SM00220">
    <property type="entry name" value="S_TKc"/>
    <property type="match status" value="1"/>
</dbReference>
<dbReference type="InterPro" id="IPR008271">
    <property type="entry name" value="Ser/Thr_kinase_AS"/>
</dbReference>
<protein>
    <submittedName>
        <fullName evidence="9">Serine/threonine protein kinase</fullName>
    </submittedName>
</protein>
<keyword evidence="1" id="KW-0808">Transferase</keyword>
<dbReference type="PROSITE" id="PS00108">
    <property type="entry name" value="PROTEIN_KINASE_ST"/>
    <property type="match status" value="1"/>
</dbReference>